<keyword evidence="2" id="KW-0732">Signal</keyword>
<feature type="region of interest" description="Disordered" evidence="1">
    <location>
        <begin position="217"/>
        <end position="236"/>
    </location>
</feature>
<name>A0ABU3DCI1_9RHOB</name>
<evidence type="ECO:0000256" key="2">
    <source>
        <dbReference type="SAM" id="SignalP"/>
    </source>
</evidence>
<dbReference type="RefSeq" id="WP_311689103.1">
    <property type="nucleotide sequence ID" value="NZ_JAVRHL010000001.1"/>
</dbReference>
<proteinExistence type="predicted"/>
<evidence type="ECO:0000313" key="4">
    <source>
        <dbReference type="Proteomes" id="UP001265259"/>
    </source>
</evidence>
<dbReference type="EMBL" id="JAVRHL010000001">
    <property type="protein sequence ID" value="MDT0681430.1"/>
    <property type="molecule type" value="Genomic_DNA"/>
</dbReference>
<evidence type="ECO:0000313" key="3">
    <source>
        <dbReference type="EMBL" id="MDT0681430.1"/>
    </source>
</evidence>
<reference evidence="3 4" key="1">
    <citation type="submission" date="2023-09" db="EMBL/GenBank/DDBJ databases">
        <authorList>
            <person name="Rey-Velasco X."/>
        </authorList>
    </citation>
    <scope>NUCLEOTIDE SEQUENCE [LARGE SCALE GENOMIC DNA]</scope>
    <source>
        <strain evidence="3 4">F158</strain>
    </source>
</reference>
<evidence type="ECO:0000256" key="1">
    <source>
        <dbReference type="SAM" id="MobiDB-lite"/>
    </source>
</evidence>
<organism evidence="3 4">
    <name type="scientific">Tropicimonas omnivorans</name>
    <dbReference type="NCBI Taxonomy" id="3075590"/>
    <lineage>
        <taxon>Bacteria</taxon>
        <taxon>Pseudomonadati</taxon>
        <taxon>Pseudomonadota</taxon>
        <taxon>Alphaproteobacteria</taxon>
        <taxon>Rhodobacterales</taxon>
        <taxon>Roseobacteraceae</taxon>
        <taxon>Tropicimonas</taxon>
    </lineage>
</organism>
<gene>
    <name evidence="3" type="ORF">RM543_01940</name>
</gene>
<protein>
    <submittedName>
        <fullName evidence="3">Uncharacterized protein</fullName>
    </submittedName>
</protein>
<sequence>MKHTTLRQFLAALAVAATALPAVAQQTERPPRPEFLSAMGLLETDRTEIRDAVSDLDVDQPFALEVPRAEGVVVQDDPGPARLFAVNFLTEDGVFIESLSITGAEIEAEDEDGRQFALANLLVLRSFPALRDVFPDAEILAFGPAEFEGFDAVQMVGRFTEPQAGEILFRHVGLMKPDGTDALVAISNIRPAMMPVANDEQFADTYSGWTLGTLEFLAPGPDEETDDAPEDGTDTD</sequence>
<comment type="caution">
    <text evidence="3">The sequence shown here is derived from an EMBL/GenBank/DDBJ whole genome shotgun (WGS) entry which is preliminary data.</text>
</comment>
<feature type="signal peptide" evidence="2">
    <location>
        <begin position="1"/>
        <end position="24"/>
    </location>
</feature>
<keyword evidence="4" id="KW-1185">Reference proteome</keyword>
<dbReference type="Proteomes" id="UP001265259">
    <property type="component" value="Unassembled WGS sequence"/>
</dbReference>
<accession>A0ABU3DCI1</accession>
<feature type="compositionally biased region" description="Acidic residues" evidence="1">
    <location>
        <begin position="221"/>
        <end position="236"/>
    </location>
</feature>
<feature type="chain" id="PRO_5047297806" evidence="2">
    <location>
        <begin position="25"/>
        <end position="236"/>
    </location>
</feature>